<dbReference type="InterPro" id="IPR050194">
    <property type="entry name" value="Glycosyltransferase_grp1"/>
</dbReference>
<dbReference type="GO" id="GO:0016757">
    <property type="term" value="F:glycosyltransferase activity"/>
    <property type="evidence" value="ECO:0007669"/>
    <property type="project" value="InterPro"/>
</dbReference>
<reference evidence="2 3" key="1">
    <citation type="submission" date="2016-11" db="EMBL/GenBank/DDBJ databases">
        <title>Paenibacillus species isolates.</title>
        <authorList>
            <person name="Beno S.M."/>
        </authorList>
    </citation>
    <scope>NUCLEOTIDE SEQUENCE [LARGE SCALE GENOMIC DNA]</scope>
    <source>
        <strain evidence="2 3">FSL R5-0378</strain>
    </source>
</reference>
<dbReference type="PANTHER" id="PTHR45947:SF3">
    <property type="entry name" value="SULFOQUINOVOSYL TRANSFERASE SQD2"/>
    <property type="match status" value="1"/>
</dbReference>
<dbReference type="AlphaFoldDB" id="A0A1R1EF37"/>
<dbReference type="Proteomes" id="UP000187172">
    <property type="component" value="Unassembled WGS sequence"/>
</dbReference>
<dbReference type="STRING" id="297318.BK138_27340"/>
<protein>
    <submittedName>
        <fullName evidence="2">Glycosyl transferase family 1</fullName>
    </submittedName>
</protein>
<dbReference type="CDD" id="cd03801">
    <property type="entry name" value="GT4_PimA-like"/>
    <property type="match status" value="1"/>
</dbReference>
<dbReference type="RefSeq" id="WP_076174461.1">
    <property type="nucleotide sequence ID" value="NZ_MRTP01000011.1"/>
</dbReference>
<evidence type="ECO:0000259" key="1">
    <source>
        <dbReference type="Pfam" id="PF00534"/>
    </source>
</evidence>
<sequence length="353" mass="40096">MKVLFVFYVPSGGMDTINRLRCHELRNHGIEASCLYYFWGAGMQNRADFPIYITNDDAEIKQILDAGGYDVIVVTTDHESFPRFRQLGYTGKLVLEIQGYGPQEVARSKLTEAVPYVNAYASALMNPSTPHITALFQELFPYIPCYIIPNSINSETFTYRQTTKLSYPVIAWLGRIDDNKNWREFLYIGHQLTHFVPDLQLWMFEDPNLGDPDQRQQFLKVVDDLQLGPRLTMHANIPNQEMQYYYSSIGDSGGFMCSTSKVEGGPLSVLEAMSCRCPILATNSDGVTITIKHNVTGKNYNLGNVHQAVIEGLNLMQDVGLRESIRDAAQHLVKTEFTPYRYSVNFIDMLNNI</sequence>
<dbReference type="Pfam" id="PF00534">
    <property type="entry name" value="Glycos_transf_1"/>
    <property type="match status" value="1"/>
</dbReference>
<keyword evidence="2" id="KW-0808">Transferase</keyword>
<evidence type="ECO:0000313" key="3">
    <source>
        <dbReference type="Proteomes" id="UP000187172"/>
    </source>
</evidence>
<dbReference type="Gene3D" id="3.40.50.2000">
    <property type="entry name" value="Glycogen Phosphorylase B"/>
    <property type="match status" value="1"/>
</dbReference>
<keyword evidence="3" id="KW-1185">Reference proteome</keyword>
<organism evidence="2 3">
    <name type="scientific">Paenibacillus rhizosphaerae</name>
    <dbReference type="NCBI Taxonomy" id="297318"/>
    <lineage>
        <taxon>Bacteria</taxon>
        <taxon>Bacillati</taxon>
        <taxon>Bacillota</taxon>
        <taxon>Bacilli</taxon>
        <taxon>Bacillales</taxon>
        <taxon>Paenibacillaceae</taxon>
        <taxon>Paenibacillus</taxon>
    </lineage>
</organism>
<dbReference type="EMBL" id="MRTP01000011">
    <property type="protein sequence ID" value="OMF50455.1"/>
    <property type="molecule type" value="Genomic_DNA"/>
</dbReference>
<name>A0A1R1EF37_9BACL</name>
<dbReference type="PANTHER" id="PTHR45947">
    <property type="entry name" value="SULFOQUINOVOSYL TRANSFERASE SQD2"/>
    <property type="match status" value="1"/>
</dbReference>
<feature type="domain" description="Glycosyl transferase family 1" evidence="1">
    <location>
        <begin position="166"/>
        <end position="330"/>
    </location>
</feature>
<gene>
    <name evidence="2" type="ORF">BK138_27340</name>
</gene>
<dbReference type="InterPro" id="IPR001296">
    <property type="entry name" value="Glyco_trans_1"/>
</dbReference>
<accession>A0A1R1EF37</accession>
<dbReference type="SUPFAM" id="SSF53756">
    <property type="entry name" value="UDP-Glycosyltransferase/glycogen phosphorylase"/>
    <property type="match status" value="1"/>
</dbReference>
<comment type="caution">
    <text evidence="2">The sequence shown here is derived from an EMBL/GenBank/DDBJ whole genome shotgun (WGS) entry which is preliminary data.</text>
</comment>
<evidence type="ECO:0000313" key="2">
    <source>
        <dbReference type="EMBL" id="OMF50455.1"/>
    </source>
</evidence>
<proteinExistence type="predicted"/>